<organism evidence="1 2">
    <name type="scientific">Leucosporidium creatinivorum</name>
    <dbReference type="NCBI Taxonomy" id="106004"/>
    <lineage>
        <taxon>Eukaryota</taxon>
        <taxon>Fungi</taxon>
        <taxon>Dikarya</taxon>
        <taxon>Basidiomycota</taxon>
        <taxon>Pucciniomycotina</taxon>
        <taxon>Microbotryomycetes</taxon>
        <taxon>Leucosporidiales</taxon>
        <taxon>Leucosporidium</taxon>
    </lineage>
</organism>
<dbReference type="AlphaFoldDB" id="A0A1Y2F2M0"/>
<proteinExistence type="predicted"/>
<name>A0A1Y2F2M0_9BASI</name>
<comment type="caution">
    <text evidence="1">The sequence shown here is derived from an EMBL/GenBank/DDBJ whole genome shotgun (WGS) entry which is preliminary data.</text>
</comment>
<gene>
    <name evidence="1" type="ORF">BCR35DRAFT_305499</name>
</gene>
<dbReference type="InParanoid" id="A0A1Y2F2M0"/>
<protein>
    <submittedName>
        <fullName evidence="1">Uncharacterized protein</fullName>
    </submittedName>
</protein>
<sequence>MTATLAARLQKAILTLWTQLDIENGCLPSRSCSWLLGELEELQETHVPAGYASSAFPLGEAVQMLQATHSSPTASLSLLEVTSLTTLLNQAVALLASPSPPSTAHDSSRPTLPSEIISLILHQLAAAKRTSDVAACCLVSKSFLPLAREALYHTLYLTIEDQERDEEEGSLLDLPTSAKRGSDLAINYGRLAAELALRPHLGSLVREVHFGLYNNAEEMDLPAALVALVRLLESCSPLHVQVEGATRTEVSQFFDALWEAGKSFRSVELDCVETVSLSRDAWTRLWRMLEDQTALQKLSLNLDGPETFAPATFAFALKELRLVAFNTKYPVASLLKALTPHSAATLTRLSLRLDLSHQLYICPHLSHFKNLQTLGLFLEHKKPLGNPAISMERDRCHSVLEGLPPSLKSMILRTPPNQSIPPLVPLQRLPSTLLSLDIRFVPFSPPTLLAFLRSRSSHLRRFKYATTEVEGGKVKAWSASRKAEVELLLEELGIEGN</sequence>
<evidence type="ECO:0000313" key="2">
    <source>
        <dbReference type="Proteomes" id="UP000193467"/>
    </source>
</evidence>
<reference evidence="1 2" key="1">
    <citation type="submission" date="2016-07" db="EMBL/GenBank/DDBJ databases">
        <title>Pervasive Adenine N6-methylation of Active Genes in Fungi.</title>
        <authorList>
            <consortium name="DOE Joint Genome Institute"/>
            <person name="Mondo S.J."/>
            <person name="Dannebaum R.O."/>
            <person name="Kuo R.C."/>
            <person name="Labutti K."/>
            <person name="Haridas S."/>
            <person name="Kuo A."/>
            <person name="Salamov A."/>
            <person name="Ahrendt S.R."/>
            <person name="Lipzen A."/>
            <person name="Sullivan W."/>
            <person name="Andreopoulos W.B."/>
            <person name="Clum A."/>
            <person name="Lindquist E."/>
            <person name="Daum C."/>
            <person name="Ramamoorthy G.K."/>
            <person name="Gryganskyi A."/>
            <person name="Culley D."/>
            <person name="Magnuson J.K."/>
            <person name="James T.Y."/>
            <person name="O'Malley M.A."/>
            <person name="Stajich J.E."/>
            <person name="Spatafora J.W."/>
            <person name="Visel A."/>
            <person name="Grigoriev I.V."/>
        </authorList>
    </citation>
    <scope>NUCLEOTIDE SEQUENCE [LARGE SCALE GENOMIC DNA]</scope>
    <source>
        <strain evidence="1 2">62-1032</strain>
    </source>
</reference>
<evidence type="ECO:0000313" key="1">
    <source>
        <dbReference type="EMBL" id="ORY77215.1"/>
    </source>
</evidence>
<keyword evidence="2" id="KW-1185">Reference proteome</keyword>
<accession>A0A1Y2F2M0</accession>
<dbReference type="EMBL" id="MCGR01000032">
    <property type="protein sequence ID" value="ORY77215.1"/>
    <property type="molecule type" value="Genomic_DNA"/>
</dbReference>
<dbReference type="Proteomes" id="UP000193467">
    <property type="component" value="Unassembled WGS sequence"/>
</dbReference>
<dbReference type="SUPFAM" id="SSF52047">
    <property type="entry name" value="RNI-like"/>
    <property type="match status" value="1"/>
</dbReference>
<dbReference type="OrthoDB" id="2523207at2759"/>